<dbReference type="InterPro" id="IPR050357">
    <property type="entry name" value="Arrestin_domain-protein"/>
</dbReference>
<evidence type="ECO:0000259" key="2">
    <source>
        <dbReference type="SMART" id="SM01017"/>
    </source>
</evidence>
<sequence length="355" mass="40299">MSEPQNYSSSPVVSPKSPQSSVLSSIKNAVNTVVRDMGKITIHIDRPSYIPGETVTGRAELVLKEEISARSMKVKWKGYEWTTATVVEEYYSGGKMHVRRRRIYDTRVLYKQTGIAHTYGANATTVSPGTYVYPFQFILPHNIPGSFYHDGLGFKGAIIYEIKFRVDMLGIDIKNVAVVQVQEICNKIPEMLHEENDKKFLFGGSGKLFLKVDVDKNIYEPGEHVVVNCSVRNDSLKDVERLKVKLMQDVKVKCQHEDESSVVEIHRMVYPFSVKAKSSFQGELIFEIPTEVLPSCTGIIASNQYHLDVECDVTMAFDLEVHPKITIVAPRGRTISNLYQDFNKNSWREQPDNHF</sequence>
<dbReference type="InterPro" id="IPR011021">
    <property type="entry name" value="Arrestin-like_N"/>
</dbReference>
<dbReference type="PANTHER" id="PTHR11188:SF17">
    <property type="entry name" value="FI21816P1"/>
    <property type="match status" value="1"/>
</dbReference>
<evidence type="ECO:0000313" key="4">
    <source>
        <dbReference type="Proteomes" id="UP001431209"/>
    </source>
</evidence>
<dbReference type="InterPro" id="IPR014756">
    <property type="entry name" value="Ig_E-set"/>
</dbReference>
<evidence type="ECO:0000313" key="3">
    <source>
        <dbReference type="EMBL" id="KAL0487269.1"/>
    </source>
</evidence>
<reference evidence="3 4" key="1">
    <citation type="submission" date="2024-03" db="EMBL/GenBank/DDBJ databases">
        <title>The Acrasis kona genome and developmental transcriptomes reveal deep origins of eukaryotic multicellular pathways.</title>
        <authorList>
            <person name="Sheikh S."/>
            <person name="Fu C.-J."/>
            <person name="Brown M.W."/>
            <person name="Baldauf S.L."/>
        </authorList>
    </citation>
    <scope>NUCLEOTIDE SEQUENCE [LARGE SCALE GENOMIC DNA]</scope>
    <source>
        <strain evidence="3 4">ATCC MYA-3509</strain>
    </source>
</reference>
<dbReference type="SUPFAM" id="SSF81296">
    <property type="entry name" value="E set domains"/>
    <property type="match status" value="2"/>
</dbReference>
<feature type="domain" description="Arrestin C-terminal-like" evidence="2">
    <location>
        <begin position="204"/>
        <end position="330"/>
    </location>
</feature>
<dbReference type="Gene3D" id="2.60.40.640">
    <property type="match status" value="2"/>
</dbReference>
<feature type="compositionally biased region" description="Low complexity" evidence="1">
    <location>
        <begin position="8"/>
        <end position="21"/>
    </location>
</feature>
<gene>
    <name evidence="3" type="ORF">AKO1_001083</name>
</gene>
<dbReference type="SMART" id="SM01017">
    <property type="entry name" value="Arrestin_C"/>
    <property type="match status" value="1"/>
</dbReference>
<evidence type="ECO:0000256" key="1">
    <source>
        <dbReference type="SAM" id="MobiDB-lite"/>
    </source>
</evidence>
<dbReference type="Pfam" id="PF00339">
    <property type="entry name" value="Arrestin_N"/>
    <property type="match status" value="1"/>
</dbReference>
<keyword evidence="4" id="KW-1185">Reference proteome</keyword>
<dbReference type="InterPro" id="IPR011022">
    <property type="entry name" value="Arrestin_C-like"/>
</dbReference>
<dbReference type="Proteomes" id="UP001431209">
    <property type="component" value="Unassembled WGS sequence"/>
</dbReference>
<dbReference type="GO" id="GO:0005737">
    <property type="term" value="C:cytoplasm"/>
    <property type="evidence" value="ECO:0007669"/>
    <property type="project" value="TreeGrafter"/>
</dbReference>
<name>A0AAW2ZD48_9EUKA</name>
<dbReference type="EMBL" id="JAOPGA020001328">
    <property type="protein sequence ID" value="KAL0487269.1"/>
    <property type="molecule type" value="Genomic_DNA"/>
</dbReference>
<dbReference type="GO" id="GO:0015031">
    <property type="term" value="P:protein transport"/>
    <property type="evidence" value="ECO:0007669"/>
    <property type="project" value="TreeGrafter"/>
</dbReference>
<dbReference type="Pfam" id="PF02752">
    <property type="entry name" value="Arrestin_C"/>
    <property type="match status" value="1"/>
</dbReference>
<dbReference type="AlphaFoldDB" id="A0AAW2ZD48"/>
<organism evidence="3 4">
    <name type="scientific">Acrasis kona</name>
    <dbReference type="NCBI Taxonomy" id="1008807"/>
    <lineage>
        <taxon>Eukaryota</taxon>
        <taxon>Discoba</taxon>
        <taxon>Heterolobosea</taxon>
        <taxon>Tetramitia</taxon>
        <taxon>Eutetramitia</taxon>
        <taxon>Acrasidae</taxon>
        <taxon>Acrasis</taxon>
    </lineage>
</organism>
<dbReference type="InterPro" id="IPR014752">
    <property type="entry name" value="Arrestin-like_C"/>
</dbReference>
<comment type="caution">
    <text evidence="3">The sequence shown here is derived from an EMBL/GenBank/DDBJ whole genome shotgun (WGS) entry which is preliminary data.</text>
</comment>
<accession>A0AAW2ZD48</accession>
<dbReference type="PANTHER" id="PTHR11188">
    <property type="entry name" value="ARRESTIN DOMAIN CONTAINING PROTEIN"/>
    <property type="match status" value="1"/>
</dbReference>
<feature type="region of interest" description="Disordered" evidence="1">
    <location>
        <begin position="1"/>
        <end position="21"/>
    </location>
</feature>
<protein>
    <submittedName>
        <fullName evidence="3">AdcA</fullName>
    </submittedName>
</protein>
<proteinExistence type="predicted"/>